<reference evidence="4" key="1">
    <citation type="submission" date="2021-01" db="EMBL/GenBank/DDBJ databases">
        <authorList>
            <person name="Corre E."/>
            <person name="Pelletier E."/>
            <person name="Niang G."/>
            <person name="Scheremetjew M."/>
            <person name="Finn R."/>
            <person name="Kale V."/>
            <person name="Holt S."/>
            <person name="Cochrane G."/>
            <person name="Meng A."/>
            <person name="Brown T."/>
            <person name="Cohen L."/>
        </authorList>
    </citation>
    <scope>NUCLEOTIDE SEQUENCE</scope>
    <source>
        <strain evidence="4">CCMP1452</strain>
    </source>
</reference>
<dbReference type="GO" id="GO:0032259">
    <property type="term" value="P:methylation"/>
    <property type="evidence" value="ECO:0007669"/>
    <property type="project" value="UniProtKB-KW"/>
</dbReference>
<dbReference type="InterPro" id="IPR029063">
    <property type="entry name" value="SAM-dependent_MTases_sf"/>
</dbReference>
<dbReference type="InterPro" id="IPR004033">
    <property type="entry name" value="UbiE/COQ5_MeTrFase"/>
</dbReference>
<dbReference type="CDD" id="cd02440">
    <property type="entry name" value="AdoMet_MTases"/>
    <property type="match status" value="1"/>
</dbReference>
<gene>
    <name evidence="4" type="ORF">EANT1437_LOCUS7801</name>
</gene>
<evidence type="ECO:0000313" key="4">
    <source>
        <dbReference type="EMBL" id="CAD9674277.1"/>
    </source>
</evidence>
<sequence length="325" mass="35751">MASKNNSNGTSQSILSRPVWLAVSIFVAPVLAHASIRFFYSTPTTDFGTGSMFDGIATRYDFLNRALALNMDMGWRRVMVSEVTSNGDIFYNGNKKVQMLDLATGTADVAILLAQEYESSKSKQGDEKDGIAISQDVNIVGVDPSQNMINVGNEKLADRNLSDVINLNIGDARNLIGLKDNFFDTATMSFGIRNVPEKEIALCEIHRVLKKKKKKNYNSNVGKLAILEFSEPGEDAGIMGFFGRLFIRYVVPVVGAMLSGAPREYLHLQNSIKEFPAPQQFQQMMENLQCGGSSGKKGNGSFVVDELKQLNFGSVQLYLATPVYN</sequence>
<dbReference type="AlphaFoldDB" id="A0A7S2RME0"/>
<keyword evidence="3" id="KW-0949">S-adenosyl-L-methionine</keyword>
<proteinExistence type="predicted"/>
<dbReference type="SUPFAM" id="SSF53335">
    <property type="entry name" value="S-adenosyl-L-methionine-dependent methyltransferases"/>
    <property type="match status" value="1"/>
</dbReference>
<dbReference type="PROSITE" id="PS51608">
    <property type="entry name" value="SAM_MT_UBIE"/>
    <property type="match status" value="1"/>
</dbReference>
<evidence type="ECO:0000256" key="1">
    <source>
        <dbReference type="ARBA" id="ARBA00022603"/>
    </source>
</evidence>
<dbReference type="PANTHER" id="PTHR43591">
    <property type="entry name" value="METHYLTRANSFERASE"/>
    <property type="match status" value="1"/>
</dbReference>
<accession>A0A7S2RME0</accession>
<dbReference type="GO" id="GO:0008168">
    <property type="term" value="F:methyltransferase activity"/>
    <property type="evidence" value="ECO:0007669"/>
    <property type="project" value="UniProtKB-KW"/>
</dbReference>
<keyword evidence="2" id="KW-0808">Transferase</keyword>
<evidence type="ECO:0000256" key="3">
    <source>
        <dbReference type="ARBA" id="ARBA00022691"/>
    </source>
</evidence>
<evidence type="ECO:0000256" key="2">
    <source>
        <dbReference type="ARBA" id="ARBA00022679"/>
    </source>
</evidence>
<dbReference type="NCBIfam" id="TIGR01934">
    <property type="entry name" value="MenG_MenH_UbiE"/>
    <property type="match status" value="1"/>
</dbReference>
<dbReference type="Gene3D" id="3.40.50.150">
    <property type="entry name" value="Vaccinia Virus protein VP39"/>
    <property type="match status" value="1"/>
</dbReference>
<name>A0A7S2RME0_9STRA</name>
<dbReference type="PANTHER" id="PTHR43591:SF24">
    <property type="entry name" value="2-METHOXY-6-POLYPRENYL-1,4-BENZOQUINOL METHYLASE, MITOCHONDRIAL"/>
    <property type="match status" value="1"/>
</dbReference>
<evidence type="ECO:0008006" key="5">
    <source>
        <dbReference type="Google" id="ProtNLM"/>
    </source>
</evidence>
<organism evidence="4">
    <name type="scientific">Eucampia antarctica</name>
    <dbReference type="NCBI Taxonomy" id="49252"/>
    <lineage>
        <taxon>Eukaryota</taxon>
        <taxon>Sar</taxon>
        <taxon>Stramenopiles</taxon>
        <taxon>Ochrophyta</taxon>
        <taxon>Bacillariophyta</taxon>
        <taxon>Mediophyceae</taxon>
        <taxon>Biddulphiophycidae</taxon>
        <taxon>Hemiaulales</taxon>
        <taxon>Hemiaulaceae</taxon>
        <taxon>Eucampia</taxon>
    </lineage>
</organism>
<protein>
    <recommendedName>
        <fullName evidence="5">2-methoxy-6-polyprenyl-1,4-benzoquinol methylase, mitochondrial</fullName>
    </recommendedName>
</protein>
<dbReference type="EMBL" id="HBHI01015268">
    <property type="protein sequence ID" value="CAD9674277.1"/>
    <property type="molecule type" value="Transcribed_RNA"/>
</dbReference>
<keyword evidence="1" id="KW-0489">Methyltransferase</keyword>
<dbReference type="Pfam" id="PF01209">
    <property type="entry name" value="Ubie_methyltran"/>
    <property type="match status" value="1"/>
</dbReference>